<keyword evidence="2" id="KW-1185">Reference proteome</keyword>
<evidence type="ECO:0000313" key="1">
    <source>
        <dbReference type="EMBL" id="MBL1410786.1"/>
    </source>
</evidence>
<gene>
    <name evidence="1" type="ORF">JKG61_18660</name>
</gene>
<sequence length="76" mass="8710">MLRSALVIIDITVIVLHLPDLIINTVNYIRLVQINDPGKSFDLRKVVTSGLKILLASNLVYFSKQISTYFYKQEKD</sequence>
<organism evidence="1 2">
    <name type="scientific">Sphingobacterium faecale</name>
    <dbReference type="NCBI Taxonomy" id="2803775"/>
    <lineage>
        <taxon>Bacteria</taxon>
        <taxon>Pseudomonadati</taxon>
        <taxon>Bacteroidota</taxon>
        <taxon>Sphingobacteriia</taxon>
        <taxon>Sphingobacteriales</taxon>
        <taxon>Sphingobacteriaceae</taxon>
        <taxon>Sphingobacterium</taxon>
    </lineage>
</organism>
<dbReference type="Proteomes" id="UP000625283">
    <property type="component" value="Unassembled WGS sequence"/>
</dbReference>
<dbReference type="EMBL" id="JAERTY010000010">
    <property type="protein sequence ID" value="MBL1410786.1"/>
    <property type="molecule type" value="Genomic_DNA"/>
</dbReference>
<dbReference type="RefSeq" id="WP_202104476.1">
    <property type="nucleotide sequence ID" value="NZ_JAERTY010000010.1"/>
</dbReference>
<accession>A0ABS1RAC7</accession>
<proteinExistence type="predicted"/>
<reference evidence="1 2" key="1">
    <citation type="submission" date="2021-01" db="EMBL/GenBank/DDBJ databases">
        <title>C459-1 draft genome sequence.</title>
        <authorList>
            <person name="Zhang X.-F."/>
        </authorList>
    </citation>
    <scope>NUCLEOTIDE SEQUENCE [LARGE SCALE GENOMIC DNA]</scope>
    <source>
        <strain evidence="2">C459-1</strain>
    </source>
</reference>
<name>A0ABS1RAC7_9SPHI</name>
<protein>
    <submittedName>
        <fullName evidence="1">Uncharacterized protein</fullName>
    </submittedName>
</protein>
<evidence type="ECO:0000313" key="2">
    <source>
        <dbReference type="Proteomes" id="UP000625283"/>
    </source>
</evidence>
<comment type="caution">
    <text evidence="1">The sequence shown here is derived from an EMBL/GenBank/DDBJ whole genome shotgun (WGS) entry which is preliminary data.</text>
</comment>